<protein>
    <submittedName>
        <fullName evidence="3">Isochorismate pyruvate lyase</fullName>
    </submittedName>
</protein>
<evidence type="ECO:0000256" key="1">
    <source>
        <dbReference type="ARBA" id="ARBA00023235"/>
    </source>
</evidence>
<reference evidence="3 4" key="1">
    <citation type="submission" date="2019-03" db="EMBL/GenBank/DDBJ databases">
        <title>Genomic analyses of the natural microbiome of Caenorhabditis elegans.</title>
        <authorList>
            <person name="Samuel B."/>
        </authorList>
    </citation>
    <scope>NUCLEOTIDE SEQUENCE [LARGE SCALE GENOMIC DNA]</scope>
    <source>
        <strain evidence="3 4">JUb18</strain>
    </source>
</reference>
<keyword evidence="3" id="KW-0670">Pyruvate</keyword>
<dbReference type="PROSITE" id="PS51168">
    <property type="entry name" value="CHORISMATE_MUT_2"/>
    <property type="match status" value="1"/>
</dbReference>
<accession>A0A4R6S1M6</accession>
<dbReference type="InterPro" id="IPR002701">
    <property type="entry name" value="CM_II_prokaryot"/>
</dbReference>
<dbReference type="PANTHER" id="PTHR38041">
    <property type="entry name" value="CHORISMATE MUTASE"/>
    <property type="match status" value="1"/>
</dbReference>
<dbReference type="Pfam" id="PF01817">
    <property type="entry name" value="CM_2"/>
    <property type="match status" value="1"/>
</dbReference>
<keyword evidence="1" id="KW-0413">Isomerase</keyword>
<evidence type="ECO:0000313" key="3">
    <source>
        <dbReference type="EMBL" id="TDP93431.1"/>
    </source>
</evidence>
<dbReference type="PANTHER" id="PTHR38041:SF1">
    <property type="entry name" value="CHORISMATE MUTASE"/>
    <property type="match status" value="1"/>
</dbReference>
<dbReference type="GO" id="GO:0004106">
    <property type="term" value="F:chorismate mutase activity"/>
    <property type="evidence" value="ECO:0007669"/>
    <property type="project" value="InterPro"/>
</dbReference>
<dbReference type="RefSeq" id="WP_133616449.1">
    <property type="nucleotide sequence ID" value="NZ_CP080492.1"/>
</dbReference>
<keyword evidence="4" id="KW-1185">Reference proteome</keyword>
<dbReference type="GO" id="GO:0009697">
    <property type="term" value="P:salicylic acid biosynthetic process"/>
    <property type="evidence" value="ECO:0007669"/>
    <property type="project" value="TreeGrafter"/>
</dbReference>
<gene>
    <name evidence="3" type="ORF">EDF62_1410</name>
</gene>
<evidence type="ECO:0000313" key="4">
    <source>
        <dbReference type="Proteomes" id="UP000295601"/>
    </source>
</evidence>
<dbReference type="InterPro" id="IPR036263">
    <property type="entry name" value="Chorismate_II_sf"/>
</dbReference>
<proteinExistence type="predicted"/>
<dbReference type="EMBL" id="SNYA01000003">
    <property type="protein sequence ID" value="TDP93431.1"/>
    <property type="molecule type" value="Genomic_DNA"/>
</dbReference>
<dbReference type="GO" id="GO:0046417">
    <property type="term" value="P:chorismate metabolic process"/>
    <property type="evidence" value="ECO:0007669"/>
    <property type="project" value="InterPro"/>
</dbReference>
<dbReference type="SMART" id="SM00830">
    <property type="entry name" value="CM_2"/>
    <property type="match status" value="1"/>
</dbReference>
<dbReference type="AlphaFoldDB" id="A0A4R6S1M6"/>
<organism evidence="3 4">
    <name type="scientific">Leucobacter luti</name>
    <dbReference type="NCBI Taxonomy" id="340320"/>
    <lineage>
        <taxon>Bacteria</taxon>
        <taxon>Bacillati</taxon>
        <taxon>Actinomycetota</taxon>
        <taxon>Actinomycetes</taxon>
        <taxon>Micrococcales</taxon>
        <taxon>Microbacteriaceae</taxon>
        <taxon>Leucobacter</taxon>
    </lineage>
</organism>
<sequence>MTAPDPTAPASLGEVREQIDALDRRIVELIAERQQWVVAAGSLKSDEQGVRAPARVDQVIAKVRGLATEAGASPEVVERSYRAMIGAFIELELAHLQGVHPTASR</sequence>
<dbReference type="SUPFAM" id="SSF48600">
    <property type="entry name" value="Chorismate mutase II"/>
    <property type="match status" value="1"/>
</dbReference>
<dbReference type="InterPro" id="IPR051331">
    <property type="entry name" value="Chorismate_mutase-related"/>
</dbReference>
<keyword evidence="3" id="KW-0456">Lyase</keyword>
<evidence type="ECO:0000259" key="2">
    <source>
        <dbReference type="PROSITE" id="PS51168"/>
    </source>
</evidence>
<comment type="caution">
    <text evidence="3">The sequence shown here is derived from an EMBL/GenBank/DDBJ whole genome shotgun (WGS) entry which is preliminary data.</text>
</comment>
<dbReference type="InterPro" id="IPR036979">
    <property type="entry name" value="CM_dom_sf"/>
</dbReference>
<dbReference type="GO" id="GO:0016829">
    <property type="term" value="F:lyase activity"/>
    <property type="evidence" value="ECO:0007669"/>
    <property type="project" value="UniProtKB-KW"/>
</dbReference>
<dbReference type="Gene3D" id="1.20.59.10">
    <property type="entry name" value="Chorismate mutase"/>
    <property type="match status" value="1"/>
</dbReference>
<dbReference type="OrthoDB" id="3233357at2"/>
<name>A0A4R6S1M6_9MICO</name>
<dbReference type="Proteomes" id="UP000295601">
    <property type="component" value="Unassembled WGS sequence"/>
</dbReference>
<feature type="domain" description="Chorismate mutase" evidence="2">
    <location>
        <begin position="6"/>
        <end position="96"/>
    </location>
</feature>